<dbReference type="STRING" id="3476.A0A2P5AU75"/>
<evidence type="ECO:0000313" key="5">
    <source>
        <dbReference type="EMBL" id="PON40089.1"/>
    </source>
</evidence>
<dbReference type="Pfam" id="PF00179">
    <property type="entry name" value="UQ_con"/>
    <property type="match status" value="1"/>
</dbReference>
<keyword evidence="1" id="KW-0808">Transferase</keyword>
<feature type="region of interest" description="Disordered" evidence="3">
    <location>
        <begin position="1"/>
        <end position="21"/>
    </location>
</feature>
<keyword evidence="6" id="KW-1185">Reference proteome</keyword>
<comment type="caution">
    <text evidence="5">The sequence shown here is derived from an EMBL/GenBank/DDBJ whole genome shotgun (WGS) entry which is preliminary data.</text>
</comment>
<dbReference type="Gene3D" id="3.10.110.10">
    <property type="entry name" value="Ubiquitin Conjugating Enzyme"/>
    <property type="match status" value="1"/>
</dbReference>
<evidence type="ECO:0000313" key="6">
    <source>
        <dbReference type="Proteomes" id="UP000237105"/>
    </source>
</evidence>
<dbReference type="PANTHER" id="PTHR46116">
    <property type="entry name" value="(E3-INDEPENDENT) E2 UBIQUITIN-CONJUGATING ENZYME"/>
    <property type="match status" value="1"/>
</dbReference>
<dbReference type="PANTHER" id="PTHR46116:SF41">
    <property type="entry name" value="UBIQUITIN-CONJUGATING ENZYME E2 25-RELATED"/>
    <property type="match status" value="1"/>
</dbReference>
<keyword evidence="2" id="KW-0833">Ubl conjugation pathway</keyword>
<dbReference type="InterPro" id="IPR016135">
    <property type="entry name" value="UBQ-conjugating_enzyme/RWD"/>
</dbReference>
<name>A0A2P5AU75_PARAD</name>
<sequence>MDPDVVEISPPPVSSRPPRMRKHKEVILHDVIEIDNEEDSVDLMFLDEVVDKSNKGKAVKVVSDGYSDYQAEEAMVNFFGPSGVEALGSLDGVESSKSFGPANFINLGGHSSDVSCDDDDDDYIDLLSDDFMDFDEYAMLQAHFDSVDIPTGIEAPIPFLMDPPQRNYKHATGSSSVHTKCPMQSYPAGLHGINSSSSYQFSMKSTPVSSPSLQIHMDTVSQPTGIDLSSPWLVSPPPQSKKKAAALQQRGAASNLPLGVQSKSRWRRPFQSRKKQQMLNSSANNDPVNQLDAMNLPSGVEQSFWEPYGPDKTKNNVGTSSFDSSGFPVHVDMSNHPSGLESSLSCPLSPFKTNMKPIFFNHTGHLNFYDPVVSYHSEDMADPPFDNIPHSVKNDAAVGSSANNVQATSSMDRDEIMRKFRLFKQFDTVEDHSDHHYACNGSSLKHSSKSWAKRIQEEWKILEDLPGQFLCIVFVFFIALRFSDTIFVRVYETRMDLLRAVIVGAEGTPYHDGLFFFDVFFPSNYPNVPPHFEDFVVGHFCNRAHDILVACKAYMDGAQVGCLVKGGVQDVDEGDKSCSKQFKDSLSGYVDRLVKEFSRIGANDCEKFLLLTVNLKKQTGSTSSAAP</sequence>
<reference evidence="6" key="1">
    <citation type="submission" date="2016-06" db="EMBL/GenBank/DDBJ databases">
        <title>Parallel loss of symbiosis genes in relatives of nitrogen-fixing non-legume Parasponia.</title>
        <authorList>
            <person name="Van Velzen R."/>
            <person name="Holmer R."/>
            <person name="Bu F."/>
            <person name="Rutten L."/>
            <person name="Van Zeijl A."/>
            <person name="Liu W."/>
            <person name="Santuari L."/>
            <person name="Cao Q."/>
            <person name="Sharma T."/>
            <person name="Shen D."/>
            <person name="Roswanjaya Y."/>
            <person name="Wardhani T."/>
            <person name="Kalhor M.S."/>
            <person name="Jansen J."/>
            <person name="Van den Hoogen J."/>
            <person name="Gungor B."/>
            <person name="Hartog M."/>
            <person name="Hontelez J."/>
            <person name="Verver J."/>
            <person name="Yang W.-C."/>
            <person name="Schijlen E."/>
            <person name="Repin R."/>
            <person name="Schilthuizen M."/>
            <person name="Schranz E."/>
            <person name="Heidstra R."/>
            <person name="Miyata K."/>
            <person name="Fedorova E."/>
            <person name="Kohlen W."/>
            <person name="Bisseling T."/>
            <person name="Smit S."/>
            <person name="Geurts R."/>
        </authorList>
    </citation>
    <scope>NUCLEOTIDE SEQUENCE [LARGE SCALE GENOMIC DNA]</scope>
    <source>
        <strain evidence="6">cv. WU1-14</strain>
    </source>
</reference>
<accession>A0A2P5AU75</accession>
<organism evidence="5 6">
    <name type="scientific">Parasponia andersonii</name>
    <name type="common">Sponia andersonii</name>
    <dbReference type="NCBI Taxonomy" id="3476"/>
    <lineage>
        <taxon>Eukaryota</taxon>
        <taxon>Viridiplantae</taxon>
        <taxon>Streptophyta</taxon>
        <taxon>Embryophyta</taxon>
        <taxon>Tracheophyta</taxon>
        <taxon>Spermatophyta</taxon>
        <taxon>Magnoliopsida</taxon>
        <taxon>eudicotyledons</taxon>
        <taxon>Gunneridae</taxon>
        <taxon>Pentapetalae</taxon>
        <taxon>rosids</taxon>
        <taxon>fabids</taxon>
        <taxon>Rosales</taxon>
        <taxon>Cannabaceae</taxon>
        <taxon>Parasponia</taxon>
    </lineage>
</organism>
<dbReference type="Proteomes" id="UP000237105">
    <property type="component" value="Unassembled WGS sequence"/>
</dbReference>
<proteinExistence type="predicted"/>
<dbReference type="OrthoDB" id="47801at2759"/>
<dbReference type="AlphaFoldDB" id="A0A2P5AU75"/>
<evidence type="ECO:0000256" key="2">
    <source>
        <dbReference type="ARBA" id="ARBA00022786"/>
    </source>
</evidence>
<dbReference type="EMBL" id="JXTB01000447">
    <property type="protein sequence ID" value="PON40089.1"/>
    <property type="molecule type" value="Genomic_DNA"/>
</dbReference>
<dbReference type="SUPFAM" id="SSF54495">
    <property type="entry name" value="UBC-like"/>
    <property type="match status" value="1"/>
</dbReference>
<dbReference type="InterPro" id="IPR000608">
    <property type="entry name" value="UBC"/>
</dbReference>
<dbReference type="GO" id="GO:0061631">
    <property type="term" value="F:ubiquitin conjugating enzyme activity"/>
    <property type="evidence" value="ECO:0007669"/>
    <property type="project" value="TreeGrafter"/>
</dbReference>
<evidence type="ECO:0000259" key="4">
    <source>
        <dbReference type="PROSITE" id="PS50127"/>
    </source>
</evidence>
<dbReference type="PROSITE" id="PS50127">
    <property type="entry name" value="UBC_2"/>
    <property type="match status" value="1"/>
</dbReference>
<gene>
    <name evidence="5" type="ORF">PanWU01x14_300320</name>
</gene>
<protein>
    <submittedName>
        <fullName evidence="5">Ubiquitin-fold modifier-conjugating enzyme</fullName>
    </submittedName>
</protein>
<feature type="domain" description="UBC core" evidence="4">
    <location>
        <begin position="450"/>
        <end position="530"/>
    </location>
</feature>
<evidence type="ECO:0000256" key="1">
    <source>
        <dbReference type="ARBA" id="ARBA00022679"/>
    </source>
</evidence>
<evidence type="ECO:0000256" key="3">
    <source>
        <dbReference type="SAM" id="MobiDB-lite"/>
    </source>
</evidence>